<gene>
    <name evidence="6" type="ORF">GCM10009107_58920</name>
</gene>
<dbReference type="InterPro" id="IPR006140">
    <property type="entry name" value="D-isomer_DH_NAD-bd"/>
</dbReference>
<comment type="similarity">
    <text evidence="3">Belongs to the D-isomer specific 2-hydroxyacid dehydrogenase family.</text>
</comment>
<dbReference type="CDD" id="cd12156">
    <property type="entry name" value="HPPR"/>
    <property type="match status" value="1"/>
</dbReference>
<name>A0ABN1KJJ6_9BURK</name>
<evidence type="ECO:0000256" key="2">
    <source>
        <dbReference type="ARBA" id="ARBA00023027"/>
    </source>
</evidence>
<dbReference type="InterPro" id="IPR006139">
    <property type="entry name" value="D-isomer_2_OHA_DH_cat_dom"/>
</dbReference>
<dbReference type="InterPro" id="IPR050223">
    <property type="entry name" value="D-isomer_2-hydroxyacid_DH"/>
</dbReference>
<evidence type="ECO:0000256" key="3">
    <source>
        <dbReference type="RuleBase" id="RU003719"/>
    </source>
</evidence>
<dbReference type="PANTHER" id="PTHR10996">
    <property type="entry name" value="2-HYDROXYACID DEHYDROGENASE-RELATED"/>
    <property type="match status" value="1"/>
</dbReference>
<evidence type="ECO:0000256" key="1">
    <source>
        <dbReference type="ARBA" id="ARBA00023002"/>
    </source>
</evidence>
<proteinExistence type="inferred from homology"/>
<evidence type="ECO:0000313" key="7">
    <source>
        <dbReference type="Proteomes" id="UP001500279"/>
    </source>
</evidence>
<comment type="caution">
    <text evidence="6">The sequence shown here is derived from an EMBL/GenBank/DDBJ whole genome shotgun (WGS) entry which is preliminary data.</text>
</comment>
<feature type="domain" description="D-isomer specific 2-hydroxyacid dehydrogenase NAD-binding" evidence="5">
    <location>
        <begin position="107"/>
        <end position="279"/>
    </location>
</feature>
<dbReference type="SUPFAM" id="SSF51735">
    <property type="entry name" value="NAD(P)-binding Rossmann-fold domains"/>
    <property type="match status" value="1"/>
</dbReference>
<sequence length="311" mass="32554">MQPVVLMLNALSDAHRAMIAAHCELIYAPRAKRASAIAEHGARINAVLTIGTIGLTAEEMQAMPHLELVCALGVGYERIDVAAARARGIALGHGANTNADSVADQAMALLLACVRQLPQNDRAARSGVRRESLPMLPQLTGKKLGLVGLGAIGSTIAKRASGFDMPVGYHARRPREGLAHRFFDSPLALAEWCEVLVLAAPGGPETHHMVNAEVLAALGPQGYLVNISRGSLVDTEALAAALRSGGIAGAGLDVYESEPEPPQPLLDLQQNLVLTPHVGGQSPESALAMVDRFIANLNGHFSGQGVVTPIP</sequence>
<accession>A0ABN1KJJ6</accession>
<dbReference type="RefSeq" id="WP_231010171.1">
    <property type="nucleotide sequence ID" value="NZ_BAAAEW010000047.1"/>
</dbReference>
<keyword evidence="1 3" id="KW-0560">Oxidoreductase</keyword>
<dbReference type="SUPFAM" id="SSF52283">
    <property type="entry name" value="Formate/glycerate dehydrogenase catalytic domain-like"/>
    <property type="match status" value="1"/>
</dbReference>
<evidence type="ECO:0000259" key="4">
    <source>
        <dbReference type="Pfam" id="PF00389"/>
    </source>
</evidence>
<reference evidence="6 7" key="1">
    <citation type="journal article" date="2019" name="Int. J. Syst. Evol. Microbiol.">
        <title>The Global Catalogue of Microorganisms (GCM) 10K type strain sequencing project: providing services to taxonomists for standard genome sequencing and annotation.</title>
        <authorList>
            <consortium name="The Broad Institute Genomics Platform"/>
            <consortium name="The Broad Institute Genome Sequencing Center for Infectious Disease"/>
            <person name="Wu L."/>
            <person name="Ma J."/>
        </authorList>
    </citation>
    <scope>NUCLEOTIDE SEQUENCE [LARGE SCALE GENOMIC DNA]</scope>
    <source>
        <strain evidence="6 7">JCM 15503</strain>
    </source>
</reference>
<dbReference type="Gene3D" id="3.40.50.720">
    <property type="entry name" value="NAD(P)-binding Rossmann-like Domain"/>
    <property type="match status" value="2"/>
</dbReference>
<dbReference type="InterPro" id="IPR036291">
    <property type="entry name" value="NAD(P)-bd_dom_sf"/>
</dbReference>
<evidence type="ECO:0000259" key="5">
    <source>
        <dbReference type="Pfam" id="PF02826"/>
    </source>
</evidence>
<dbReference type="Pfam" id="PF02826">
    <property type="entry name" value="2-Hacid_dh_C"/>
    <property type="match status" value="1"/>
</dbReference>
<keyword evidence="2" id="KW-0520">NAD</keyword>
<keyword evidence="7" id="KW-1185">Reference proteome</keyword>
<dbReference type="Proteomes" id="UP001500279">
    <property type="component" value="Unassembled WGS sequence"/>
</dbReference>
<evidence type="ECO:0000313" key="6">
    <source>
        <dbReference type="EMBL" id="GAA0768780.1"/>
    </source>
</evidence>
<feature type="domain" description="D-isomer specific 2-hydroxyacid dehydrogenase catalytic" evidence="4">
    <location>
        <begin position="5"/>
        <end position="304"/>
    </location>
</feature>
<dbReference type="EMBL" id="BAAAEW010000047">
    <property type="protein sequence ID" value="GAA0768780.1"/>
    <property type="molecule type" value="Genomic_DNA"/>
</dbReference>
<organism evidence="6 7">
    <name type="scientific">Ideonella azotifigens</name>
    <dbReference type="NCBI Taxonomy" id="513160"/>
    <lineage>
        <taxon>Bacteria</taxon>
        <taxon>Pseudomonadati</taxon>
        <taxon>Pseudomonadota</taxon>
        <taxon>Betaproteobacteria</taxon>
        <taxon>Burkholderiales</taxon>
        <taxon>Sphaerotilaceae</taxon>
        <taxon>Ideonella</taxon>
    </lineage>
</organism>
<dbReference type="PANTHER" id="PTHR10996:SF178">
    <property type="entry name" value="2-HYDROXYACID DEHYDROGENASE YGL185C-RELATED"/>
    <property type="match status" value="1"/>
</dbReference>
<dbReference type="Pfam" id="PF00389">
    <property type="entry name" value="2-Hacid_dh"/>
    <property type="match status" value="1"/>
</dbReference>
<protein>
    <submittedName>
        <fullName evidence="6">2-hydroxyacid dehydrogenase</fullName>
    </submittedName>
</protein>